<dbReference type="OrthoDB" id="31111at2"/>
<evidence type="ECO:0000313" key="2">
    <source>
        <dbReference type="Proteomes" id="UP000266089"/>
    </source>
</evidence>
<name>A0A399DQ63_9DEIN</name>
<comment type="caution">
    <text evidence="1">The sequence shown here is derived from an EMBL/GenBank/DDBJ whole genome shotgun (WGS) entry which is preliminary data.</text>
</comment>
<dbReference type="SUPFAM" id="SSF53098">
    <property type="entry name" value="Ribonuclease H-like"/>
    <property type="match status" value="1"/>
</dbReference>
<reference evidence="1 2" key="1">
    <citation type="submission" date="2018-08" db="EMBL/GenBank/DDBJ databases">
        <title>Meiothermus cateniformans JCM 15151 genome sequencing project.</title>
        <authorList>
            <person name="Da Costa M.S."/>
            <person name="Albuquerque L."/>
            <person name="Raposo P."/>
            <person name="Froufe H.J.C."/>
            <person name="Barroso C.S."/>
            <person name="Egas C."/>
        </authorList>
    </citation>
    <scope>NUCLEOTIDE SEQUENCE [LARGE SCALE GENOMIC DNA]</scope>
    <source>
        <strain evidence="1 2">JCM 15151</strain>
    </source>
</reference>
<protein>
    <recommendedName>
        <fullName evidence="3">Transposase IS4-like domain-containing protein</fullName>
    </recommendedName>
</protein>
<gene>
    <name evidence="1" type="ORF">Mcate_02735</name>
</gene>
<dbReference type="KEGG" id="mtai:Mtai_v1c28660"/>
<dbReference type="Proteomes" id="UP000266089">
    <property type="component" value="Unassembled WGS sequence"/>
</dbReference>
<evidence type="ECO:0000313" key="1">
    <source>
        <dbReference type="EMBL" id="RIH74395.1"/>
    </source>
</evidence>
<proteinExistence type="predicted"/>
<accession>A0A399DQ63</accession>
<sequence length="212" mass="24552">MQTPTPLFQIITPWVHAAFAPLRKTVRSNLARQTSLPTQAQSRLNRLWCFPKDHPLPTLVDWTDGENQKHQALVAALPLHGRTLQLAFELHPSSPWPSQNRVEEAFFYRLGRKVQALGYTPLFVLDRGFDRVPLMRRLKTWGMGFLIRLRGHRRIQTQAGEGFCLQERYPQVIRPQREGVEVELLLAQGPPHCREQAVEELRKLLQELEGEK</sequence>
<dbReference type="AlphaFoldDB" id="A0A399DQ63"/>
<dbReference type="EMBL" id="QWKX01000118">
    <property type="protein sequence ID" value="RIH74395.1"/>
    <property type="molecule type" value="Genomic_DNA"/>
</dbReference>
<evidence type="ECO:0008006" key="3">
    <source>
        <dbReference type="Google" id="ProtNLM"/>
    </source>
</evidence>
<organism evidence="1 2">
    <name type="scientific">Meiothermus taiwanensis</name>
    <dbReference type="NCBI Taxonomy" id="172827"/>
    <lineage>
        <taxon>Bacteria</taxon>
        <taxon>Thermotogati</taxon>
        <taxon>Deinococcota</taxon>
        <taxon>Deinococci</taxon>
        <taxon>Thermales</taxon>
        <taxon>Thermaceae</taxon>
        <taxon>Meiothermus</taxon>
    </lineage>
</organism>
<dbReference type="InterPro" id="IPR012337">
    <property type="entry name" value="RNaseH-like_sf"/>
</dbReference>